<comment type="caution">
    <text evidence="2">The sequence shown here is derived from an EMBL/GenBank/DDBJ whole genome shotgun (WGS) entry which is preliminary data.</text>
</comment>
<evidence type="ECO:0000313" key="3">
    <source>
        <dbReference type="Proteomes" id="UP001157418"/>
    </source>
</evidence>
<gene>
    <name evidence="2" type="ORF">LVIROSA_LOCUS21430</name>
</gene>
<feature type="region of interest" description="Disordered" evidence="1">
    <location>
        <begin position="62"/>
        <end position="91"/>
    </location>
</feature>
<proteinExistence type="predicted"/>
<feature type="region of interest" description="Disordered" evidence="1">
    <location>
        <begin position="1"/>
        <end position="50"/>
    </location>
</feature>
<dbReference type="EMBL" id="CAKMRJ010004112">
    <property type="protein sequence ID" value="CAH1434957.1"/>
    <property type="molecule type" value="Genomic_DNA"/>
</dbReference>
<feature type="compositionally biased region" description="Polar residues" evidence="1">
    <location>
        <begin position="39"/>
        <end position="50"/>
    </location>
</feature>
<organism evidence="2 3">
    <name type="scientific">Lactuca virosa</name>
    <dbReference type="NCBI Taxonomy" id="75947"/>
    <lineage>
        <taxon>Eukaryota</taxon>
        <taxon>Viridiplantae</taxon>
        <taxon>Streptophyta</taxon>
        <taxon>Embryophyta</taxon>
        <taxon>Tracheophyta</taxon>
        <taxon>Spermatophyta</taxon>
        <taxon>Magnoliopsida</taxon>
        <taxon>eudicotyledons</taxon>
        <taxon>Gunneridae</taxon>
        <taxon>Pentapetalae</taxon>
        <taxon>asterids</taxon>
        <taxon>campanulids</taxon>
        <taxon>Asterales</taxon>
        <taxon>Asteraceae</taxon>
        <taxon>Cichorioideae</taxon>
        <taxon>Cichorieae</taxon>
        <taxon>Lactucinae</taxon>
        <taxon>Lactuca</taxon>
    </lineage>
</organism>
<protein>
    <submittedName>
        <fullName evidence="2">Uncharacterized protein</fullName>
    </submittedName>
</protein>
<dbReference type="AlphaFoldDB" id="A0AAU9N9R6"/>
<evidence type="ECO:0000313" key="2">
    <source>
        <dbReference type="EMBL" id="CAH1434957.1"/>
    </source>
</evidence>
<feature type="compositionally biased region" description="Basic and acidic residues" evidence="1">
    <location>
        <begin position="82"/>
        <end position="91"/>
    </location>
</feature>
<dbReference type="Proteomes" id="UP001157418">
    <property type="component" value="Unassembled WGS sequence"/>
</dbReference>
<name>A0AAU9N9R6_9ASTR</name>
<reference evidence="2 3" key="1">
    <citation type="submission" date="2022-01" db="EMBL/GenBank/DDBJ databases">
        <authorList>
            <person name="Xiong W."/>
            <person name="Schranz E."/>
        </authorList>
    </citation>
    <scope>NUCLEOTIDE SEQUENCE [LARGE SCALE GENOMIC DNA]</scope>
</reference>
<feature type="compositionally biased region" description="Polar residues" evidence="1">
    <location>
        <begin position="1"/>
        <end position="16"/>
    </location>
</feature>
<keyword evidence="3" id="KW-1185">Reference proteome</keyword>
<evidence type="ECO:0000256" key="1">
    <source>
        <dbReference type="SAM" id="MobiDB-lite"/>
    </source>
</evidence>
<accession>A0AAU9N9R6</accession>
<sequence length="91" mass="9927">MDTNIDSGEPISTSLTEKTDVTPPRVPISMPNMEEGRSSKITKNLSNKDLNVTMGEENLASPIETSTIPPPPPSSQPTNFDNHIDNRFCSL</sequence>